<protein>
    <recommendedName>
        <fullName evidence="1">Reverse transcriptase Ty1/copia-type domain-containing protein</fullName>
    </recommendedName>
</protein>
<dbReference type="Proteomes" id="UP000257109">
    <property type="component" value="Unassembled WGS sequence"/>
</dbReference>
<dbReference type="STRING" id="157652.A0A371GVX8"/>
<feature type="domain" description="Reverse transcriptase Ty1/copia-type" evidence="1">
    <location>
        <begin position="82"/>
        <end position="196"/>
    </location>
</feature>
<dbReference type="Pfam" id="PF07727">
    <property type="entry name" value="RVT_2"/>
    <property type="match status" value="1"/>
</dbReference>
<keyword evidence="3" id="KW-1185">Reference proteome</keyword>
<evidence type="ECO:0000259" key="1">
    <source>
        <dbReference type="Pfam" id="PF07727"/>
    </source>
</evidence>
<dbReference type="AlphaFoldDB" id="A0A371GVX8"/>
<proteinExistence type="predicted"/>
<sequence length="272" mass="31256">MRACKEKISDQQVVDKILRTLQQPFDHMAVAIQESKNLDTMEIEELQHSLEAYEIRVNKRKVLQEQALQAQTNYKGKGKEKNHTWELVDPSSNKKLIALKWVYKVKVNSRGEVVKNKVKLVTKGFLQKVRIDYEEVYVPVAKIKTIRLVVAIAINVGWSMQQMNVKSAFINGPPEEEVYVDQPLGFIVKGKENKMMNEFEMSGLGLLSYFLGIEFEMTRYGIVHPRSKTVSLVSCKENIEIGVETSRIEKALQGTFSSMEELRFLGLLQRNM</sequence>
<name>A0A371GVX8_MUCPR</name>
<reference evidence="2" key="1">
    <citation type="submission" date="2018-05" db="EMBL/GenBank/DDBJ databases">
        <title>Draft genome of Mucuna pruriens seed.</title>
        <authorList>
            <person name="Nnadi N.E."/>
            <person name="Vos R."/>
            <person name="Hasami M.H."/>
            <person name="Devisetty U.K."/>
            <person name="Aguiy J.C."/>
        </authorList>
    </citation>
    <scope>NUCLEOTIDE SEQUENCE [LARGE SCALE GENOMIC DNA]</scope>
    <source>
        <strain evidence="2">JCA_2017</strain>
    </source>
</reference>
<accession>A0A371GVX8</accession>
<organism evidence="2 3">
    <name type="scientific">Mucuna pruriens</name>
    <name type="common">Velvet bean</name>
    <name type="synonym">Dolichos pruriens</name>
    <dbReference type="NCBI Taxonomy" id="157652"/>
    <lineage>
        <taxon>Eukaryota</taxon>
        <taxon>Viridiplantae</taxon>
        <taxon>Streptophyta</taxon>
        <taxon>Embryophyta</taxon>
        <taxon>Tracheophyta</taxon>
        <taxon>Spermatophyta</taxon>
        <taxon>Magnoliopsida</taxon>
        <taxon>eudicotyledons</taxon>
        <taxon>Gunneridae</taxon>
        <taxon>Pentapetalae</taxon>
        <taxon>rosids</taxon>
        <taxon>fabids</taxon>
        <taxon>Fabales</taxon>
        <taxon>Fabaceae</taxon>
        <taxon>Papilionoideae</taxon>
        <taxon>50 kb inversion clade</taxon>
        <taxon>NPAAA clade</taxon>
        <taxon>indigoferoid/millettioid clade</taxon>
        <taxon>Phaseoleae</taxon>
        <taxon>Mucuna</taxon>
    </lineage>
</organism>
<gene>
    <name evidence="2" type="ORF">CR513_22890</name>
</gene>
<evidence type="ECO:0000313" key="3">
    <source>
        <dbReference type="Proteomes" id="UP000257109"/>
    </source>
</evidence>
<comment type="caution">
    <text evidence="2">The sequence shown here is derived from an EMBL/GenBank/DDBJ whole genome shotgun (WGS) entry which is preliminary data.</text>
</comment>
<dbReference type="EMBL" id="QJKJ01004305">
    <property type="protein sequence ID" value="RDX94698.1"/>
    <property type="molecule type" value="Genomic_DNA"/>
</dbReference>
<feature type="non-terminal residue" evidence="2">
    <location>
        <position position="1"/>
    </location>
</feature>
<evidence type="ECO:0000313" key="2">
    <source>
        <dbReference type="EMBL" id="RDX94698.1"/>
    </source>
</evidence>
<dbReference type="InterPro" id="IPR013103">
    <property type="entry name" value="RVT_2"/>
</dbReference>